<comment type="subcellular location">
    <subcellularLocation>
        <location evidence="1">Membrane</location>
    </subcellularLocation>
</comment>
<dbReference type="AlphaFoldDB" id="A0A9Y4NUQ7"/>
<dbReference type="RefSeq" id="XP_008303469.1">
    <property type="nucleotide sequence ID" value="XM_008305247.1"/>
</dbReference>
<accession>A0A9Y4NUQ7</accession>
<keyword evidence="3" id="KW-0325">Glycoprotein</keyword>
<evidence type="ECO:0000313" key="8">
    <source>
        <dbReference type="RefSeq" id="XP_008303469.1"/>
    </source>
</evidence>
<feature type="chain" id="PRO_5041288250" evidence="5">
    <location>
        <begin position="36"/>
        <end position="233"/>
    </location>
</feature>
<feature type="compositionally biased region" description="Low complexity" evidence="4">
    <location>
        <begin position="219"/>
        <end position="233"/>
    </location>
</feature>
<dbReference type="GeneID" id="103375056"/>
<evidence type="ECO:0000256" key="1">
    <source>
        <dbReference type="ARBA" id="ARBA00004370"/>
    </source>
</evidence>
<evidence type="ECO:0000259" key="6">
    <source>
        <dbReference type="Pfam" id="PF23597"/>
    </source>
</evidence>
<dbReference type="InterPro" id="IPR013980">
    <property type="entry name" value="MANSC_dom"/>
</dbReference>
<proteinExistence type="predicted"/>
<dbReference type="Pfam" id="PF23597">
    <property type="entry name" value="KIAA0319_N"/>
    <property type="match status" value="1"/>
</dbReference>
<dbReference type="Proteomes" id="UP000694891">
    <property type="component" value="Unplaced"/>
</dbReference>
<keyword evidence="5" id="KW-0732">Signal</keyword>
<evidence type="ECO:0000256" key="3">
    <source>
        <dbReference type="ARBA" id="ARBA00023180"/>
    </source>
</evidence>
<sequence length="233" mass="24442">MSYAHHKLLTWSLPHLLLLPLTYLWLLAPPTGVSADLCRVTGGVLGIHWSSVISLGWYPLADGRAGATCWESCCMEPKCNAVWSLGGRCVLLSCSRRRGCAISSLPQPHEESLGLLQLLAKGPVRVRRRKPRHTTHSGSQKTHTGQITSTESSKLGTSHPTPSASSTITLVQISQKNHSQTANGSSDAVPASLPQNSTVDDTIDAAASSNSTDGGGGSPTAAANTVTTAPTQS</sequence>
<evidence type="ECO:0000313" key="7">
    <source>
        <dbReference type="Proteomes" id="UP000694891"/>
    </source>
</evidence>
<keyword evidence="7" id="KW-1185">Reference proteome</keyword>
<feature type="compositionally biased region" description="Polar residues" evidence="4">
    <location>
        <begin position="137"/>
        <end position="186"/>
    </location>
</feature>
<protein>
    <submittedName>
        <fullName evidence="8">Uncharacterized protein LOC103375056</fullName>
    </submittedName>
</protein>
<name>A0A9Y4NUQ7_9TELE</name>
<feature type="region of interest" description="Disordered" evidence="4">
    <location>
        <begin position="124"/>
        <end position="233"/>
    </location>
</feature>
<keyword evidence="2" id="KW-0472">Membrane</keyword>
<organism evidence="7 8">
    <name type="scientific">Stegastes partitus</name>
    <name type="common">bicolor damselfish</name>
    <dbReference type="NCBI Taxonomy" id="144197"/>
    <lineage>
        <taxon>Eukaryota</taxon>
        <taxon>Metazoa</taxon>
        <taxon>Chordata</taxon>
        <taxon>Craniata</taxon>
        <taxon>Vertebrata</taxon>
        <taxon>Euteleostomi</taxon>
        <taxon>Actinopterygii</taxon>
        <taxon>Neopterygii</taxon>
        <taxon>Teleostei</taxon>
        <taxon>Neoteleostei</taxon>
        <taxon>Acanthomorphata</taxon>
        <taxon>Ovalentaria</taxon>
        <taxon>Pomacentridae</taxon>
        <taxon>Stegastes</taxon>
    </lineage>
</organism>
<evidence type="ECO:0000256" key="4">
    <source>
        <dbReference type="SAM" id="MobiDB-lite"/>
    </source>
</evidence>
<dbReference type="GO" id="GO:0016020">
    <property type="term" value="C:membrane"/>
    <property type="evidence" value="ECO:0007669"/>
    <property type="project" value="UniProtKB-SubCell"/>
</dbReference>
<feature type="domain" description="MANSC" evidence="6">
    <location>
        <begin position="66"/>
        <end position="104"/>
    </location>
</feature>
<reference evidence="8" key="1">
    <citation type="submission" date="2025-08" db="UniProtKB">
        <authorList>
            <consortium name="RefSeq"/>
        </authorList>
    </citation>
    <scope>IDENTIFICATION</scope>
</reference>
<feature type="signal peptide" evidence="5">
    <location>
        <begin position="1"/>
        <end position="35"/>
    </location>
</feature>
<evidence type="ECO:0000256" key="5">
    <source>
        <dbReference type="SAM" id="SignalP"/>
    </source>
</evidence>
<feature type="non-terminal residue" evidence="8">
    <location>
        <position position="233"/>
    </location>
</feature>
<evidence type="ECO:0000256" key="2">
    <source>
        <dbReference type="ARBA" id="ARBA00023136"/>
    </source>
</evidence>
<feature type="compositionally biased region" description="Basic residues" evidence="4">
    <location>
        <begin position="124"/>
        <end position="135"/>
    </location>
</feature>
<gene>
    <name evidence="8" type="primary">LOC103375056</name>
</gene>